<evidence type="ECO:0000256" key="2">
    <source>
        <dbReference type="ARBA" id="ARBA00004651"/>
    </source>
</evidence>
<feature type="transmembrane region" description="Helical" evidence="23">
    <location>
        <begin position="75"/>
        <end position="94"/>
    </location>
</feature>
<feature type="domain" description="HPt" evidence="26">
    <location>
        <begin position="900"/>
        <end position="993"/>
    </location>
</feature>
<evidence type="ECO:0000256" key="5">
    <source>
        <dbReference type="ARBA" id="ARBA00018672"/>
    </source>
</evidence>
<keyword evidence="13 23" id="KW-1133">Transmembrane helix</keyword>
<dbReference type="Gene3D" id="3.30.565.10">
    <property type="entry name" value="Histidine kinase-like ATPase, C-terminal domain"/>
    <property type="match status" value="1"/>
</dbReference>
<evidence type="ECO:0000313" key="28">
    <source>
        <dbReference type="Proteomes" id="UP000198838"/>
    </source>
</evidence>
<evidence type="ECO:0000256" key="14">
    <source>
        <dbReference type="ARBA" id="ARBA00023012"/>
    </source>
</evidence>
<evidence type="ECO:0000256" key="10">
    <source>
        <dbReference type="ARBA" id="ARBA00022741"/>
    </source>
</evidence>
<evidence type="ECO:0000256" key="11">
    <source>
        <dbReference type="ARBA" id="ARBA00022777"/>
    </source>
</evidence>
<keyword evidence="12" id="KW-0067">ATP-binding</keyword>
<dbReference type="InterPro" id="IPR036097">
    <property type="entry name" value="HisK_dim/P_sf"/>
</dbReference>
<evidence type="ECO:0000256" key="8">
    <source>
        <dbReference type="ARBA" id="ARBA00022679"/>
    </source>
</evidence>
<evidence type="ECO:0000256" key="4">
    <source>
        <dbReference type="ARBA" id="ARBA00012438"/>
    </source>
</evidence>
<dbReference type="InterPro" id="IPR003661">
    <property type="entry name" value="HisK_dim/P_dom"/>
</dbReference>
<dbReference type="InterPro" id="IPR008207">
    <property type="entry name" value="Sig_transdc_His_kin_Hpt_dom"/>
</dbReference>
<sequence length="1078" mass="122544">METTFFSIGLILTFLQFFCGITVLVLGIMTLIDNERSLANLLMFCLAVCVFFWNVGYGLMSVSYNEDVALTCRNMSMTAIVAFVTLSVTYMGELAGTNRKLLIIMDSFYIITGIFIWTLLTQKGVVTFVSTNYGYYYISGMSIGRILQAIYFFSGIFITAMIQKKWYERAVFKRNKVVILYLVLYEVAVLLGSIFDTIVPVLYSTPAVPSSGFGATVAFIVAYSISKKYKRMGFSAANFAKYIMAYVDTPVLMLGRDLVIISVNEAGIRYFSKSKKEDIIGKTAFEFLDLNIDTDELENRMREIVTNRAKSYTDQAKLYGMDNICKAVTSPVYDEYKEPVCAISFLYDMTHEVEIMKELNDKRQEADDANNVKSQFLANMSHEIRTPMNAIIGMSELALRGDIPEKEAEYIRQIRTAGRGLLTIINDILDFSKIESGKMEIVAREYSLSNLIEEIVVITFKKMKDKNLEYIINVDPDIPSKLFGDDGRIKQVILNVVNNAAKYTQEGSVILSIGAKMVDLSAVLEITVKDTGMGIREEDKEKLFKSFSQLDKIKNKNIEGTGLGLTISKQLVSLMNGEIIFESKYGEGSVFGFRLPQAVVDTAKSMQLKEEVMAIGYFSSPLERDFFDNLFTKLGVEFQFTDNHDEMLALCEGDADYAFVDENNMTEELAQHLEEWMIESVIITDSYKEYEENDEDIHFLTRPIIPFKVVEVLNGEDEYEKVITDTAYTVNFTAPKAEVLIVDDNLVNLTVAKGLLEPFKMHIDTARSGKTAIEMVMKKDYDIVFMDHMMPEMDGIEATANIRQLPDKKYWKLPIIALSANAVNGAKELFLSSNMNDFIAKPIAMSDMTQKLLRWLPPEKIIKDTVKKEEFYEDSEQARIDELPMDVINTEKAMSYVKHDEEQYKVVLTVYKEEIASKKDGIRNDIANGRLEAAKSKLHVLRNSSRNIGADDLADIAYLMEEAAGKEDMEFIEKHLDELFENIDSVEEVLNSFKVRKEHKANRHKDLGSVKLDFIDLKDNLIEKEIFTATKVLKRIKNKDNPIEVLDIIIQIQDYLEKNNFEEALNCTKDAIRTLNSL</sequence>
<keyword evidence="11 27" id="KW-0418">Kinase</keyword>
<dbReference type="SUPFAM" id="SSF47384">
    <property type="entry name" value="Homodimeric domain of signal transducing histidine kinase"/>
    <property type="match status" value="1"/>
</dbReference>
<feature type="transmembrane region" description="Helical" evidence="23">
    <location>
        <begin position="135"/>
        <end position="158"/>
    </location>
</feature>
<dbReference type="PANTHER" id="PTHR45339">
    <property type="entry name" value="HYBRID SIGNAL TRANSDUCTION HISTIDINE KINASE J"/>
    <property type="match status" value="1"/>
</dbReference>
<dbReference type="InterPro" id="IPR013656">
    <property type="entry name" value="PAS_4"/>
</dbReference>
<feature type="transmembrane region" description="Helical" evidence="23">
    <location>
        <begin position="101"/>
        <end position="120"/>
    </location>
</feature>
<dbReference type="InterPro" id="IPR035965">
    <property type="entry name" value="PAS-like_dom_sf"/>
</dbReference>
<evidence type="ECO:0000256" key="3">
    <source>
        <dbReference type="ARBA" id="ARBA00006402"/>
    </source>
</evidence>
<dbReference type="InterPro" id="IPR036641">
    <property type="entry name" value="HPT_dom_sf"/>
</dbReference>
<dbReference type="InterPro" id="IPR036890">
    <property type="entry name" value="HATPase_C_sf"/>
</dbReference>
<dbReference type="SMART" id="SM00387">
    <property type="entry name" value="HATPase_c"/>
    <property type="match status" value="1"/>
</dbReference>
<evidence type="ECO:0000256" key="19">
    <source>
        <dbReference type="ARBA" id="ARBA00074306"/>
    </source>
</evidence>
<feature type="transmembrane region" description="Helical" evidence="23">
    <location>
        <begin position="6"/>
        <end position="31"/>
    </location>
</feature>
<dbReference type="OrthoDB" id="9813048at2"/>
<dbReference type="Pfam" id="PF02518">
    <property type="entry name" value="HATPase_c"/>
    <property type="match status" value="1"/>
</dbReference>
<dbReference type="PROSITE" id="PS50109">
    <property type="entry name" value="HIS_KIN"/>
    <property type="match status" value="1"/>
</dbReference>
<evidence type="ECO:0000256" key="15">
    <source>
        <dbReference type="ARBA" id="ARBA00023136"/>
    </source>
</evidence>
<dbReference type="CDD" id="cd00082">
    <property type="entry name" value="HisKA"/>
    <property type="match status" value="1"/>
</dbReference>
<dbReference type="InterPro" id="IPR004358">
    <property type="entry name" value="Sig_transdc_His_kin-like_C"/>
</dbReference>
<feature type="transmembrane region" description="Helical" evidence="23">
    <location>
        <begin position="178"/>
        <end position="195"/>
    </location>
</feature>
<reference evidence="27 28" key="1">
    <citation type="submission" date="2016-10" db="EMBL/GenBank/DDBJ databases">
        <authorList>
            <person name="de Groot N.N."/>
        </authorList>
    </citation>
    <scope>NUCLEOTIDE SEQUENCE [LARGE SCALE GENOMIC DNA]</scope>
    <source>
        <strain evidence="27 28">DSM 5522</strain>
    </source>
</reference>
<comment type="catalytic activity">
    <reaction evidence="1">
        <text>ATP + protein L-histidine = ADP + protein N-phospho-L-histidine.</text>
        <dbReference type="EC" id="2.7.13.3"/>
    </reaction>
</comment>
<name>A0A1I0Y0H3_9FIRM</name>
<evidence type="ECO:0000256" key="9">
    <source>
        <dbReference type="ARBA" id="ARBA00022692"/>
    </source>
</evidence>
<organism evidence="27 28">
    <name type="scientific">Acetitomaculum ruminis DSM 5522</name>
    <dbReference type="NCBI Taxonomy" id="1120918"/>
    <lineage>
        <taxon>Bacteria</taxon>
        <taxon>Bacillati</taxon>
        <taxon>Bacillota</taxon>
        <taxon>Clostridia</taxon>
        <taxon>Lachnospirales</taxon>
        <taxon>Lachnospiraceae</taxon>
        <taxon>Acetitomaculum</taxon>
    </lineage>
</organism>
<dbReference type="CDD" id="cd16922">
    <property type="entry name" value="HATPase_EvgS-ArcB-TorS-like"/>
    <property type="match status" value="1"/>
</dbReference>
<keyword evidence="28" id="KW-1185">Reference proteome</keyword>
<dbReference type="Proteomes" id="UP000198838">
    <property type="component" value="Unassembled WGS sequence"/>
</dbReference>
<evidence type="ECO:0000256" key="6">
    <source>
        <dbReference type="ARBA" id="ARBA00022475"/>
    </source>
</evidence>
<dbReference type="STRING" id="1120918.SAMN05216249_10863"/>
<feature type="modified residue" description="4-aspartylphosphate" evidence="21">
    <location>
        <position position="787"/>
    </location>
</feature>
<evidence type="ECO:0000256" key="1">
    <source>
        <dbReference type="ARBA" id="ARBA00000085"/>
    </source>
</evidence>
<dbReference type="Pfam" id="PF01627">
    <property type="entry name" value="Hpt"/>
    <property type="match status" value="1"/>
</dbReference>
<keyword evidence="15 23" id="KW-0472">Membrane</keyword>
<dbReference type="CDD" id="cd17546">
    <property type="entry name" value="REC_hyHK_CKI1_RcsC-like"/>
    <property type="match status" value="1"/>
</dbReference>
<dbReference type="Gene3D" id="1.10.287.130">
    <property type="match status" value="1"/>
</dbReference>
<dbReference type="FunFam" id="3.30.565.10:FF:000010">
    <property type="entry name" value="Sensor histidine kinase RcsC"/>
    <property type="match status" value="1"/>
</dbReference>
<dbReference type="Pfam" id="PF08448">
    <property type="entry name" value="PAS_4"/>
    <property type="match status" value="1"/>
</dbReference>
<dbReference type="GO" id="GO:0000155">
    <property type="term" value="F:phosphorelay sensor kinase activity"/>
    <property type="evidence" value="ECO:0007669"/>
    <property type="project" value="InterPro"/>
</dbReference>
<evidence type="ECO:0000256" key="20">
    <source>
        <dbReference type="PROSITE-ProRule" id="PRU00110"/>
    </source>
</evidence>
<dbReference type="PROSITE" id="PS50110">
    <property type="entry name" value="RESPONSE_REGULATORY"/>
    <property type="match status" value="1"/>
</dbReference>
<keyword evidence="7 21" id="KW-0597">Phosphoprotein</keyword>
<dbReference type="Gene3D" id="3.40.50.2300">
    <property type="match status" value="1"/>
</dbReference>
<dbReference type="InterPro" id="IPR005467">
    <property type="entry name" value="His_kinase_dom"/>
</dbReference>
<evidence type="ECO:0000313" key="27">
    <source>
        <dbReference type="EMBL" id="SFB06831.1"/>
    </source>
</evidence>
<feature type="transmembrane region" description="Helical" evidence="23">
    <location>
        <begin position="38"/>
        <end position="55"/>
    </location>
</feature>
<evidence type="ECO:0000259" key="25">
    <source>
        <dbReference type="PROSITE" id="PS50110"/>
    </source>
</evidence>
<keyword evidence="10" id="KW-0547">Nucleotide-binding</keyword>
<dbReference type="Pfam" id="PF00072">
    <property type="entry name" value="Response_reg"/>
    <property type="match status" value="1"/>
</dbReference>
<dbReference type="Gene3D" id="1.20.120.160">
    <property type="entry name" value="HPT domain"/>
    <property type="match status" value="1"/>
</dbReference>
<dbReference type="AlphaFoldDB" id="A0A1I0Y0H3"/>
<dbReference type="SMART" id="SM00388">
    <property type="entry name" value="HisKA"/>
    <property type="match status" value="1"/>
</dbReference>
<dbReference type="PANTHER" id="PTHR45339:SF1">
    <property type="entry name" value="HYBRID SIGNAL TRANSDUCTION HISTIDINE KINASE J"/>
    <property type="match status" value="1"/>
</dbReference>
<dbReference type="EC" id="2.7.13.3" evidence="4"/>
<dbReference type="FunFam" id="1.10.287.130:FF:000002">
    <property type="entry name" value="Two-component osmosensing histidine kinase"/>
    <property type="match status" value="1"/>
</dbReference>
<accession>A0A1I0Y0H3</accession>
<dbReference type="GO" id="GO:0005524">
    <property type="term" value="F:ATP binding"/>
    <property type="evidence" value="ECO:0007669"/>
    <property type="project" value="UniProtKB-KW"/>
</dbReference>
<keyword evidence="6" id="KW-1003">Cell membrane</keyword>
<feature type="domain" description="Response regulatory" evidence="25">
    <location>
        <begin position="738"/>
        <end position="856"/>
    </location>
</feature>
<dbReference type="SUPFAM" id="SSF55785">
    <property type="entry name" value="PYP-like sensor domain (PAS domain)"/>
    <property type="match status" value="1"/>
</dbReference>
<keyword evidence="14" id="KW-0902">Two-component regulatory system</keyword>
<dbReference type="InterPro" id="IPR001789">
    <property type="entry name" value="Sig_transdc_resp-reg_receiver"/>
</dbReference>
<feature type="domain" description="Histidine kinase" evidence="24">
    <location>
        <begin position="379"/>
        <end position="599"/>
    </location>
</feature>
<comment type="function">
    <text evidence="16">May play the central regulatory role in sporulation. It may be an element of the effector pathway responsible for the activation of sporulation genes in response to nutritional stress. Spo0A may act in concert with spo0H (a sigma factor) to control the expression of some genes that are critical to the sporulation process.</text>
</comment>
<dbReference type="PRINTS" id="PR00344">
    <property type="entry name" value="BCTRLSENSOR"/>
</dbReference>
<evidence type="ECO:0000256" key="16">
    <source>
        <dbReference type="ARBA" id="ARBA00024867"/>
    </source>
</evidence>
<dbReference type="RefSeq" id="WP_092872047.1">
    <property type="nucleotide sequence ID" value="NZ_FOJY01000008.1"/>
</dbReference>
<evidence type="ECO:0000256" key="17">
    <source>
        <dbReference type="ARBA" id="ARBA00064003"/>
    </source>
</evidence>
<dbReference type="GO" id="GO:0005886">
    <property type="term" value="C:plasma membrane"/>
    <property type="evidence" value="ECO:0007669"/>
    <property type="project" value="UniProtKB-SubCell"/>
</dbReference>
<dbReference type="Pfam" id="PF00512">
    <property type="entry name" value="HisKA"/>
    <property type="match status" value="1"/>
</dbReference>
<keyword evidence="9 23" id="KW-0812">Transmembrane</keyword>
<gene>
    <name evidence="27" type="ORF">SAMN05216249_10863</name>
</gene>
<evidence type="ECO:0000256" key="7">
    <source>
        <dbReference type="ARBA" id="ARBA00022553"/>
    </source>
</evidence>
<evidence type="ECO:0000259" key="26">
    <source>
        <dbReference type="PROSITE" id="PS50894"/>
    </source>
</evidence>
<protein>
    <recommendedName>
        <fullName evidence="19">Circadian input-output histidine kinase CikA</fullName>
        <ecNumber evidence="4">2.7.13.3</ecNumber>
    </recommendedName>
    <alternativeName>
        <fullName evidence="18">Sensory/regulatory protein RpfC</fullName>
    </alternativeName>
    <alternativeName>
        <fullName evidence="5">Stage 0 sporulation protein A homolog</fullName>
    </alternativeName>
</protein>
<keyword evidence="8" id="KW-0808">Transferase</keyword>
<comment type="subcellular location">
    <subcellularLocation>
        <location evidence="2">Cell membrane</location>
        <topology evidence="2">Multi-pass membrane protein</topology>
    </subcellularLocation>
</comment>
<evidence type="ECO:0000256" key="12">
    <source>
        <dbReference type="ARBA" id="ARBA00022840"/>
    </source>
</evidence>
<dbReference type="EMBL" id="FOJY01000008">
    <property type="protein sequence ID" value="SFB06831.1"/>
    <property type="molecule type" value="Genomic_DNA"/>
</dbReference>
<feature type="transmembrane region" description="Helical" evidence="23">
    <location>
        <begin position="207"/>
        <end position="225"/>
    </location>
</feature>
<evidence type="ECO:0000256" key="13">
    <source>
        <dbReference type="ARBA" id="ARBA00022989"/>
    </source>
</evidence>
<dbReference type="SMART" id="SM00448">
    <property type="entry name" value="REC"/>
    <property type="match status" value="1"/>
</dbReference>
<dbReference type="InterPro" id="IPR003594">
    <property type="entry name" value="HATPase_dom"/>
</dbReference>
<dbReference type="SUPFAM" id="SSF52172">
    <property type="entry name" value="CheY-like"/>
    <property type="match status" value="1"/>
</dbReference>
<dbReference type="SUPFAM" id="SSF55874">
    <property type="entry name" value="ATPase domain of HSP90 chaperone/DNA topoisomerase II/histidine kinase"/>
    <property type="match status" value="1"/>
</dbReference>
<dbReference type="Gene3D" id="3.30.450.20">
    <property type="entry name" value="PAS domain"/>
    <property type="match status" value="1"/>
</dbReference>
<evidence type="ECO:0000256" key="23">
    <source>
        <dbReference type="SAM" id="Phobius"/>
    </source>
</evidence>
<comment type="subunit">
    <text evidence="17">At low DSF concentrations, interacts with RpfF.</text>
</comment>
<proteinExistence type="inferred from homology"/>
<evidence type="ECO:0000256" key="21">
    <source>
        <dbReference type="PROSITE-ProRule" id="PRU00169"/>
    </source>
</evidence>
<evidence type="ECO:0000256" key="22">
    <source>
        <dbReference type="SAM" id="Coils"/>
    </source>
</evidence>
<feature type="coiled-coil region" evidence="22">
    <location>
        <begin position="969"/>
        <end position="996"/>
    </location>
</feature>
<comment type="similarity">
    <text evidence="3">In the N-terminal section; belongs to the phytochrome family.</text>
</comment>
<keyword evidence="22" id="KW-0175">Coiled coil</keyword>
<evidence type="ECO:0000259" key="24">
    <source>
        <dbReference type="PROSITE" id="PS50109"/>
    </source>
</evidence>
<dbReference type="InterPro" id="IPR011006">
    <property type="entry name" value="CheY-like_superfamily"/>
</dbReference>
<evidence type="ECO:0000256" key="18">
    <source>
        <dbReference type="ARBA" id="ARBA00068150"/>
    </source>
</evidence>
<feature type="modified residue" description="Phosphohistidine" evidence="20">
    <location>
        <position position="939"/>
    </location>
</feature>
<dbReference type="SUPFAM" id="SSF47226">
    <property type="entry name" value="Histidine-containing phosphotransfer domain, HPT domain"/>
    <property type="match status" value="1"/>
</dbReference>
<dbReference type="PROSITE" id="PS50894">
    <property type="entry name" value="HPT"/>
    <property type="match status" value="1"/>
</dbReference>